<dbReference type="EMBL" id="CP015583">
    <property type="protein sequence ID" value="APT57797.1"/>
    <property type="molecule type" value="Genomic_DNA"/>
</dbReference>
<dbReference type="RefSeq" id="WP_075798617.1">
    <property type="nucleotide sequence ID" value="NZ_CP015583.1"/>
</dbReference>
<evidence type="ECO:0000313" key="1">
    <source>
        <dbReference type="EMBL" id="APT57797.1"/>
    </source>
</evidence>
<protein>
    <submittedName>
        <fullName evidence="1">Uncharacterized protein</fullName>
    </submittedName>
</protein>
<proteinExistence type="predicted"/>
<sequence length="103" mass="10919">MGLSVTHPAIFNVLRQDFGAVAAAVAKLNPHAEGAENVAASMSRTADGLERDARSPDFIRASAGTYGYVIHAFMQSPRTLVLLATIDPAQIVPEMVEQPEDVG</sequence>
<dbReference type="KEGG" id="rgi:RGI145_12420"/>
<dbReference type="AlphaFoldDB" id="A0A1L7AG74"/>
<dbReference type="Proteomes" id="UP000185494">
    <property type="component" value="Chromosome 1"/>
</dbReference>
<dbReference type="STRING" id="257708.RGI145_12420"/>
<name>A0A1L7AG74_9PROT</name>
<evidence type="ECO:0000313" key="2">
    <source>
        <dbReference type="Proteomes" id="UP000185494"/>
    </source>
</evidence>
<accession>A0A1L7AG74</accession>
<reference evidence="1 2" key="1">
    <citation type="submission" date="2016-05" db="EMBL/GenBank/DDBJ databases">
        <title>Complete Genome and Methylome Analysis of Psychrotrophic Bacterial Isolates from Antarctic Lake Untersee.</title>
        <authorList>
            <person name="Fomenkov A."/>
            <person name="Akimov V.N."/>
            <person name="Vasilyeva L.V."/>
            <person name="Andersen D."/>
            <person name="Vincze T."/>
            <person name="Roberts R.J."/>
        </authorList>
    </citation>
    <scope>NUCLEOTIDE SEQUENCE [LARGE SCALE GENOMIC DNA]</scope>
    <source>
        <strain evidence="1 2">U14-5</strain>
    </source>
</reference>
<gene>
    <name evidence="1" type="ORF">RGI145_12420</name>
</gene>
<organism evidence="1 2">
    <name type="scientific">Roseomonas gilardii</name>
    <dbReference type="NCBI Taxonomy" id="257708"/>
    <lineage>
        <taxon>Bacteria</taxon>
        <taxon>Pseudomonadati</taxon>
        <taxon>Pseudomonadota</taxon>
        <taxon>Alphaproteobacteria</taxon>
        <taxon>Acetobacterales</taxon>
        <taxon>Roseomonadaceae</taxon>
        <taxon>Roseomonas</taxon>
    </lineage>
</organism>